<proteinExistence type="predicted"/>
<organism evidence="2 3">
    <name type="scientific">Candidatus Methylumidiphilus alinenensis</name>
    <dbReference type="NCBI Taxonomy" id="2202197"/>
    <lineage>
        <taxon>Bacteria</taxon>
        <taxon>Pseudomonadati</taxon>
        <taxon>Pseudomonadota</taxon>
        <taxon>Gammaproteobacteria</taxon>
        <taxon>Methylococcales</taxon>
        <taxon>Candidatus Methylumidiphilus</taxon>
    </lineage>
</organism>
<gene>
    <name evidence="2" type="ORF">DM484_17290</name>
</gene>
<feature type="transmembrane region" description="Helical" evidence="1">
    <location>
        <begin position="12"/>
        <end position="34"/>
    </location>
</feature>
<accession>A0A2W4QW24</accession>
<dbReference type="AlphaFoldDB" id="A0A2W4QW24"/>
<sequence length="453" mass="53023">MIYEKTKLLIKWLIYLFLLISVVYYSIIIFLNVYKYVYGSGIWYKYNYSYLYSFLIKLYYSYNNLHSTHELFLGIGGIVIGIYISNKLGDLQVKKQEEINSAIKEIREHVKPEVIKITDFKSLLIEIGDVIEHSSQNDGDLLIMNLTASFGYYLTYDCDAVLEDQTSEHKSLKIPKQIKKYNTKRLCKLHGKTQAEYHLLHDELLRIQRKNDEILINCIVKKNARENGKVEYLTLDPNEINNEHGGTNIPFKEKYLIPSLEKVYIQPYCSDSNESLDHLHHLKDNNHEAKPKLFLLPDYIIRKIDKSNNNIMNIDQAKLQEIFIDHLLGEQEKKINELIERKVIIKKLKDIPFQMYLSIPKKQDNNNNKKGKGVFMFVNRYTLSGVNYVSAFKTDNEEVLNTFDIIFEAVKNDKELKANHNSDNSSVCLDNEKLEPSKSALEWLNNFYSKISK</sequence>
<reference evidence="2 3" key="1">
    <citation type="journal article" date="2018" name="Aquat. Microb. Ecol.">
        <title>Gammaproteobacterial methanotrophs dominate.</title>
        <authorList>
            <person name="Rissanen A.J."/>
            <person name="Saarenheimo J."/>
            <person name="Tiirola M."/>
            <person name="Peura S."/>
            <person name="Aalto S.L."/>
            <person name="Karvinen A."/>
            <person name="Nykanen H."/>
        </authorList>
    </citation>
    <scope>NUCLEOTIDE SEQUENCE [LARGE SCALE GENOMIC DNA]</scope>
    <source>
        <strain evidence="2">AMbin10</strain>
    </source>
</reference>
<evidence type="ECO:0000313" key="3">
    <source>
        <dbReference type="Proteomes" id="UP000249396"/>
    </source>
</evidence>
<protein>
    <submittedName>
        <fullName evidence="2">Uncharacterized protein</fullName>
    </submittedName>
</protein>
<keyword evidence="1" id="KW-1133">Transmembrane helix</keyword>
<evidence type="ECO:0000256" key="1">
    <source>
        <dbReference type="SAM" id="Phobius"/>
    </source>
</evidence>
<keyword evidence="1" id="KW-0812">Transmembrane</keyword>
<keyword evidence="1" id="KW-0472">Membrane</keyword>
<name>A0A2W4QW24_9GAMM</name>
<dbReference type="Proteomes" id="UP000249396">
    <property type="component" value="Unassembled WGS sequence"/>
</dbReference>
<comment type="caution">
    <text evidence="2">The sequence shown here is derived from an EMBL/GenBank/DDBJ whole genome shotgun (WGS) entry which is preliminary data.</text>
</comment>
<dbReference type="EMBL" id="QJPH01000368">
    <property type="protein sequence ID" value="PZN76052.1"/>
    <property type="molecule type" value="Genomic_DNA"/>
</dbReference>
<evidence type="ECO:0000313" key="2">
    <source>
        <dbReference type="EMBL" id="PZN76052.1"/>
    </source>
</evidence>